<dbReference type="Proteomes" id="UP000321317">
    <property type="component" value="Unassembled WGS sequence"/>
</dbReference>
<dbReference type="GeneID" id="52036579"/>
<accession>A0AAX2UG92</accession>
<evidence type="ECO:0000313" key="5">
    <source>
        <dbReference type="Proteomes" id="UP000321317"/>
    </source>
</evidence>
<dbReference type="EMBL" id="VRMA01000067">
    <property type="protein sequence ID" value="TXK55163.1"/>
    <property type="molecule type" value="Genomic_DNA"/>
</dbReference>
<evidence type="ECO:0000313" key="4">
    <source>
        <dbReference type="Proteomes" id="UP000306813"/>
    </source>
</evidence>
<reference evidence="3 5" key="2">
    <citation type="submission" date="2019-08" db="EMBL/GenBank/DDBJ databases">
        <title>Rapid identification of Enteric Bacteria from Whole Genome Sequences (WGS) using Average Nucleotide Identity (ANI).</title>
        <authorList>
            <person name="Lane C."/>
        </authorList>
    </citation>
    <scope>NUCLEOTIDE SEQUENCE [LARGE SCALE GENOMIC DNA]</scope>
    <source>
        <strain evidence="3 5">D4984</strain>
    </source>
</reference>
<dbReference type="RefSeq" id="WP_082199536.1">
    <property type="nucleotide sequence ID" value="NZ_CAUWMG010000066.1"/>
</dbReference>
<reference evidence="2 4" key="1">
    <citation type="submission" date="2019-05" db="EMBL/GenBank/DDBJ databases">
        <title>Draft genomes of eight strains of Campylobacter helveticus isolated from cats and a dog in New Zealand.</title>
        <authorList>
            <person name="Bojanic K."/>
            <person name="Midwinter A.C."/>
            <person name="Biggs P.J."/>
            <person name="Acke E."/>
            <person name="Cornelius A.J."/>
            <person name="Marshall J.C."/>
        </authorList>
    </citation>
    <scope>NUCLEOTIDE SEQUENCE [LARGE SCALE GENOMIC DNA]</scope>
    <source>
        <strain evidence="2 4">ACP123b</strain>
    </source>
</reference>
<proteinExistence type="predicted"/>
<name>A0AAX2UG92_9BACT</name>
<evidence type="ECO:0000256" key="1">
    <source>
        <dbReference type="SAM" id="Phobius"/>
    </source>
</evidence>
<feature type="transmembrane region" description="Helical" evidence="1">
    <location>
        <begin position="19"/>
        <end position="38"/>
    </location>
</feature>
<protein>
    <submittedName>
        <fullName evidence="2">Uncharacterized protein</fullName>
    </submittedName>
</protein>
<gene>
    <name evidence="2" type="ORF">FDW42_09415</name>
    <name evidence="3" type="ORF">FVD16_08500</name>
</gene>
<keyword evidence="1" id="KW-1133">Transmembrane helix</keyword>
<dbReference type="KEGG" id="chv:CHELV3228_0666"/>
<comment type="caution">
    <text evidence="2">The sequence shown here is derived from an EMBL/GenBank/DDBJ whole genome shotgun (WGS) entry which is preliminary data.</text>
</comment>
<keyword evidence="1" id="KW-0812">Transmembrane</keyword>
<dbReference type="Proteomes" id="UP000306813">
    <property type="component" value="Unassembled WGS sequence"/>
</dbReference>
<sequence length="293" mass="36036">MKEFFAEFKPLFNTKLKKILWTVFILVLGYYILFYTEFENGYVKIMPRPFIALHQNWYCIKENRQLDRDEVFERATKDLLKKLYDNAHRERWYHVDQEEWYYNDKCFFRDKEKERESPNCQFFSNGKQFDIDDIIKQIDFNKTQAENLQKIMQDFSVVRPFEEKEKILMGDAYEPRDLKLKYSLLYDDKGTIIFIDITFMEVGGYDSFVIPSKFGYYDYGLALKMYLIGKKESDKKFDEKDLEYWKDNDFRRHYDYYPITNCGEVKIRSNDNYEWISERSTDSRFNRKIRWIF</sequence>
<keyword evidence="5" id="KW-1185">Reference proteome</keyword>
<evidence type="ECO:0000313" key="3">
    <source>
        <dbReference type="EMBL" id="TXK55163.1"/>
    </source>
</evidence>
<keyword evidence="1" id="KW-0472">Membrane</keyword>
<dbReference type="EMBL" id="VDBS01000083">
    <property type="protein sequence ID" value="TNB55267.1"/>
    <property type="molecule type" value="Genomic_DNA"/>
</dbReference>
<organism evidence="2 4">
    <name type="scientific">Campylobacter helveticus</name>
    <dbReference type="NCBI Taxonomy" id="28898"/>
    <lineage>
        <taxon>Bacteria</taxon>
        <taxon>Pseudomonadati</taxon>
        <taxon>Campylobacterota</taxon>
        <taxon>Epsilonproteobacteria</taxon>
        <taxon>Campylobacterales</taxon>
        <taxon>Campylobacteraceae</taxon>
        <taxon>Campylobacter</taxon>
    </lineage>
</organism>
<evidence type="ECO:0000313" key="2">
    <source>
        <dbReference type="EMBL" id="TNB55267.1"/>
    </source>
</evidence>
<dbReference type="AlphaFoldDB" id="A0AAX2UG92"/>